<dbReference type="AlphaFoldDB" id="A0A2U3R4B3"/>
<feature type="repeat" description="ANK" evidence="3">
    <location>
        <begin position="132"/>
        <end position="164"/>
    </location>
</feature>
<keyword evidence="2 3" id="KW-0040">ANK repeat</keyword>
<dbReference type="RefSeq" id="WP_109227425.1">
    <property type="nucleotide sequence ID" value="NZ_LS398552.1"/>
</dbReference>
<evidence type="ECO:0000256" key="4">
    <source>
        <dbReference type="SAM" id="MobiDB-lite"/>
    </source>
</evidence>
<feature type="repeat" description="ANK" evidence="3">
    <location>
        <begin position="33"/>
        <end position="65"/>
    </location>
</feature>
<sequence>MNFQLHNAIKNNDSAGLDRLIAAGCDVNGLCNNGFTALQRAVIEGNIQIIQKLLAAGADIDLGDNNWNSALHVASALGKIDVVEKLLAAGANVDLQDNNGHSALHMATIQGKLDVIQKLLAAGANVDLQDNSGHSALHIATIKGKLDVVEKLLAAGANVDLQDNNGQPALYAAISNNGQKLIYYLLDAGADPALTGTSILSHAVIHGYDTEIIKLILDKGYSNAGIFDLCEEDFYNQISEMSDSDIVNQLEVYTKIKLVKFIHSKGKICKNSYDCRTFFDLITNTDIKDQNLPYHFDQEKVDEIYTELNKHINIPMASNIITIMGRMACRAEIIDRIDTQYNEYKQDVSSKKTKFRIFELNSECLYYLLNKLNTSDLLCLLDPEPKAKNDVTNINEQAYLYQLYLYIVGAQNEGQVDLNNSNIQVECESYTNETQQEESENNTYVHAMEEN</sequence>
<feature type="repeat" description="ANK" evidence="3">
    <location>
        <begin position="66"/>
        <end position="98"/>
    </location>
</feature>
<dbReference type="SMART" id="SM00248">
    <property type="entry name" value="ANK"/>
    <property type="match status" value="6"/>
</dbReference>
<accession>A0A2U3R4B3</accession>
<dbReference type="Gene3D" id="1.25.40.20">
    <property type="entry name" value="Ankyrin repeat-containing domain"/>
    <property type="match status" value="2"/>
</dbReference>
<dbReference type="PROSITE" id="PS50297">
    <property type="entry name" value="ANK_REP_REGION"/>
    <property type="match status" value="5"/>
</dbReference>
<dbReference type="Pfam" id="PF12796">
    <property type="entry name" value="Ank_2"/>
    <property type="match status" value="1"/>
</dbReference>
<dbReference type="SUPFAM" id="SSF48403">
    <property type="entry name" value="Ankyrin repeat"/>
    <property type="match status" value="1"/>
</dbReference>
<dbReference type="GeneID" id="89459360"/>
<dbReference type="EMBL" id="LS398552">
    <property type="protein sequence ID" value="SPR08056.1"/>
    <property type="molecule type" value="Genomic_DNA"/>
</dbReference>
<reference evidence="6" key="1">
    <citation type="submission" date="2018-03" db="EMBL/GenBank/DDBJ databases">
        <authorList>
            <person name="Batty M. E."/>
            <person name="Batty M E."/>
        </authorList>
    </citation>
    <scope>NUCLEOTIDE SEQUENCE [LARGE SCALE GENOMIC DNA]</scope>
</reference>
<dbReference type="InterPro" id="IPR036770">
    <property type="entry name" value="Ankyrin_rpt-contain_sf"/>
</dbReference>
<dbReference type="PANTHER" id="PTHR24198:SF165">
    <property type="entry name" value="ANKYRIN REPEAT-CONTAINING PROTEIN-RELATED"/>
    <property type="match status" value="1"/>
</dbReference>
<name>A0A2U3R4B3_ORITS</name>
<feature type="repeat" description="ANK" evidence="3">
    <location>
        <begin position="165"/>
        <end position="197"/>
    </location>
</feature>
<evidence type="ECO:0000313" key="5">
    <source>
        <dbReference type="EMBL" id="SPR08056.1"/>
    </source>
</evidence>
<dbReference type="Proteomes" id="UP000244943">
    <property type="component" value="Chromosome I"/>
</dbReference>
<keyword evidence="1" id="KW-0677">Repeat</keyword>
<organism evidence="5 6">
    <name type="scientific">Orientia tsutsugamushi</name>
    <name type="common">Rickettsia tsutsugamushi</name>
    <dbReference type="NCBI Taxonomy" id="784"/>
    <lineage>
        <taxon>Bacteria</taxon>
        <taxon>Pseudomonadati</taxon>
        <taxon>Pseudomonadota</taxon>
        <taxon>Alphaproteobacteria</taxon>
        <taxon>Rickettsiales</taxon>
        <taxon>Rickettsiaceae</taxon>
        <taxon>Rickettsieae</taxon>
        <taxon>Orientia</taxon>
    </lineage>
</organism>
<evidence type="ECO:0000313" key="6">
    <source>
        <dbReference type="Proteomes" id="UP000244943"/>
    </source>
</evidence>
<dbReference type="PRINTS" id="PR01415">
    <property type="entry name" value="ANKYRIN"/>
</dbReference>
<evidence type="ECO:0000256" key="1">
    <source>
        <dbReference type="ARBA" id="ARBA00022737"/>
    </source>
</evidence>
<dbReference type="Pfam" id="PF13637">
    <property type="entry name" value="Ank_4"/>
    <property type="match status" value="1"/>
</dbReference>
<dbReference type="InterPro" id="IPR002110">
    <property type="entry name" value="Ankyrin_rpt"/>
</dbReference>
<evidence type="ECO:0000256" key="3">
    <source>
        <dbReference type="PROSITE-ProRule" id="PRU00023"/>
    </source>
</evidence>
<dbReference type="PROSITE" id="PS50088">
    <property type="entry name" value="ANK_REPEAT"/>
    <property type="match status" value="5"/>
</dbReference>
<proteinExistence type="predicted"/>
<dbReference type="PANTHER" id="PTHR24198">
    <property type="entry name" value="ANKYRIN REPEAT AND PROTEIN KINASE DOMAIN-CONTAINING PROTEIN"/>
    <property type="match status" value="1"/>
</dbReference>
<evidence type="ECO:0000256" key="2">
    <source>
        <dbReference type="ARBA" id="ARBA00023043"/>
    </source>
</evidence>
<gene>
    <name evidence="5" type="primary">ank14</name>
    <name evidence="5" type="ORF">UT76HP_01256</name>
</gene>
<feature type="repeat" description="ANK" evidence="3">
    <location>
        <begin position="99"/>
        <end position="131"/>
    </location>
</feature>
<protein>
    <submittedName>
        <fullName evidence="5">Ankyrin repeat-containing protein 14</fullName>
    </submittedName>
</protein>
<feature type="region of interest" description="Disordered" evidence="4">
    <location>
        <begin position="430"/>
        <end position="451"/>
    </location>
</feature>